<dbReference type="AlphaFoldDB" id="A0A5D0XTV5"/>
<organism evidence="2 3">
    <name type="scientific">Arthrobacter echini</name>
    <dbReference type="NCBI Taxonomy" id="1529066"/>
    <lineage>
        <taxon>Bacteria</taxon>
        <taxon>Bacillati</taxon>
        <taxon>Actinomycetota</taxon>
        <taxon>Actinomycetes</taxon>
        <taxon>Micrococcales</taxon>
        <taxon>Micrococcaceae</taxon>
        <taxon>Arthrobacter</taxon>
    </lineage>
</organism>
<dbReference type="Proteomes" id="UP000323410">
    <property type="component" value="Unassembled WGS sequence"/>
</dbReference>
<dbReference type="InterPro" id="IPR010430">
    <property type="entry name" value="DUF1028"/>
</dbReference>
<gene>
    <name evidence="2" type="ORF">FQ377_00275</name>
</gene>
<dbReference type="SUPFAM" id="SSF56235">
    <property type="entry name" value="N-terminal nucleophile aminohydrolases (Ntn hydrolases)"/>
    <property type="match status" value="1"/>
</dbReference>
<protein>
    <submittedName>
        <fullName evidence="2">DUF1028 domain-containing protein</fullName>
    </submittedName>
</protein>
<dbReference type="RefSeq" id="WP_148599269.1">
    <property type="nucleotide sequence ID" value="NZ_VSLD01000001.1"/>
</dbReference>
<reference evidence="2 3" key="1">
    <citation type="submission" date="2019-08" db="EMBL/GenBank/DDBJ databases">
        <title>Genone of Arthrobacter echini P9.</title>
        <authorList>
            <person name="Bowman J.P."/>
        </authorList>
    </citation>
    <scope>NUCLEOTIDE SEQUENCE [LARGE SCALE GENOMIC DNA]</scope>
    <source>
        <strain evidence="2 3">P9</strain>
    </source>
</reference>
<dbReference type="InterPro" id="IPR029055">
    <property type="entry name" value="Ntn_hydrolases_N"/>
</dbReference>
<feature type="region of interest" description="Disordered" evidence="1">
    <location>
        <begin position="209"/>
        <end position="250"/>
    </location>
</feature>
<dbReference type="OrthoDB" id="9790012at2"/>
<dbReference type="PANTHER" id="PTHR39328">
    <property type="entry name" value="BLL2871 PROTEIN"/>
    <property type="match status" value="1"/>
</dbReference>
<dbReference type="PANTHER" id="PTHR39328:SF1">
    <property type="entry name" value="BLL2871 PROTEIN"/>
    <property type="match status" value="1"/>
</dbReference>
<name>A0A5D0XTV5_9MICC</name>
<dbReference type="EMBL" id="VSLD01000001">
    <property type="protein sequence ID" value="TYC99949.1"/>
    <property type="molecule type" value="Genomic_DNA"/>
</dbReference>
<keyword evidence="3" id="KW-1185">Reference proteome</keyword>
<evidence type="ECO:0000313" key="2">
    <source>
        <dbReference type="EMBL" id="TYC99949.1"/>
    </source>
</evidence>
<dbReference type="Gene3D" id="3.60.20.10">
    <property type="entry name" value="Glutamine Phosphoribosylpyrophosphate, subunit 1, domain 1"/>
    <property type="match status" value="1"/>
</dbReference>
<sequence length="250" mass="26874">MTFSILGRCVDSGSVGVAISTAIPCVGGLCLRWKRDVGVMTTQSFINPYLASGVLDRMPSEDAAESVFTSVVAADPQKEIRQLGWMPFIGRPQGFTGSGCTGWSGQIIATDHLVLGNMLTGEEVLGSMAERYESTEGLPLAERLVLALEAGQSAGGDFRGRQSAAVLVLTDRGYPTVDLRVDDNREPVREVRRIWGIHQAQLTQFIEDMPRPGHMGGSNDGGPESVISLPVADRPPYHEDLLGGPEKGRH</sequence>
<evidence type="ECO:0000256" key="1">
    <source>
        <dbReference type="SAM" id="MobiDB-lite"/>
    </source>
</evidence>
<comment type="caution">
    <text evidence="2">The sequence shown here is derived from an EMBL/GenBank/DDBJ whole genome shotgun (WGS) entry which is preliminary data.</text>
</comment>
<proteinExistence type="predicted"/>
<accession>A0A5D0XTV5</accession>
<evidence type="ECO:0000313" key="3">
    <source>
        <dbReference type="Proteomes" id="UP000323410"/>
    </source>
</evidence>
<dbReference type="Pfam" id="PF06267">
    <property type="entry name" value="DUF1028"/>
    <property type="match status" value="1"/>
</dbReference>